<accession>A0A9W6MCW5</accession>
<reference evidence="2" key="1">
    <citation type="journal article" date="2014" name="Int. J. Syst. Evol. Microbiol.">
        <title>Complete genome sequence of Corynebacterium casei LMG S-19264T (=DSM 44701T), isolated from a smear-ripened cheese.</title>
        <authorList>
            <consortium name="US DOE Joint Genome Institute (JGI-PGF)"/>
            <person name="Walter F."/>
            <person name="Albersmeier A."/>
            <person name="Kalinowski J."/>
            <person name="Ruckert C."/>
        </authorList>
    </citation>
    <scope>NUCLEOTIDE SEQUENCE</scope>
    <source>
        <strain evidence="2">VKM Ac-2007</strain>
    </source>
</reference>
<dbReference type="Proteomes" id="UP001143474">
    <property type="component" value="Unassembled WGS sequence"/>
</dbReference>
<keyword evidence="3" id="KW-1185">Reference proteome</keyword>
<reference evidence="2" key="2">
    <citation type="submission" date="2023-01" db="EMBL/GenBank/DDBJ databases">
        <authorList>
            <person name="Sun Q."/>
            <person name="Evtushenko L."/>
        </authorList>
    </citation>
    <scope>NUCLEOTIDE SEQUENCE</scope>
    <source>
        <strain evidence="2">VKM Ac-2007</strain>
    </source>
</reference>
<name>A0A9W6MCW5_9ACTN</name>
<organism evidence="2 3">
    <name type="scientific">Streptosporangium carneum</name>
    <dbReference type="NCBI Taxonomy" id="47481"/>
    <lineage>
        <taxon>Bacteria</taxon>
        <taxon>Bacillati</taxon>
        <taxon>Actinomycetota</taxon>
        <taxon>Actinomycetes</taxon>
        <taxon>Streptosporangiales</taxon>
        <taxon>Streptosporangiaceae</taxon>
        <taxon>Streptosporangium</taxon>
    </lineage>
</organism>
<feature type="region of interest" description="Disordered" evidence="1">
    <location>
        <begin position="1"/>
        <end position="36"/>
    </location>
</feature>
<dbReference type="AlphaFoldDB" id="A0A9W6MCW5"/>
<feature type="compositionally biased region" description="Polar residues" evidence="1">
    <location>
        <begin position="109"/>
        <end position="121"/>
    </location>
</feature>
<feature type="region of interest" description="Disordered" evidence="1">
    <location>
        <begin position="48"/>
        <end position="121"/>
    </location>
</feature>
<dbReference type="EMBL" id="BSEV01000006">
    <property type="protein sequence ID" value="GLK09879.1"/>
    <property type="molecule type" value="Genomic_DNA"/>
</dbReference>
<evidence type="ECO:0000256" key="1">
    <source>
        <dbReference type="SAM" id="MobiDB-lite"/>
    </source>
</evidence>
<gene>
    <name evidence="2" type="ORF">GCM10017600_32850</name>
</gene>
<feature type="compositionally biased region" description="Basic and acidic residues" evidence="1">
    <location>
        <begin position="65"/>
        <end position="108"/>
    </location>
</feature>
<proteinExistence type="predicted"/>
<comment type="caution">
    <text evidence="2">The sequence shown here is derived from an EMBL/GenBank/DDBJ whole genome shotgun (WGS) entry which is preliminary data.</text>
</comment>
<sequence>MHADDQRGPGHPRLRRPSQEAQHLDAAEQGHRLKHDDHDISAIEHAAAAVAPGLSRRGRTPGPPPREEPHDDHAHEPEARTPAKDGSNDGHKRIMRIDGYKYHPKDGTNQHSTQTLHDWRS</sequence>
<evidence type="ECO:0000313" key="3">
    <source>
        <dbReference type="Proteomes" id="UP001143474"/>
    </source>
</evidence>
<evidence type="ECO:0000313" key="2">
    <source>
        <dbReference type="EMBL" id="GLK09879.1"/>
    </source>
</evidence>
<feature type="compositionally biased region" description="Basic and acidic residues" evidence="1">
    <location>
        <begin position="22"/>
        <end position="36"/>
    </location>
</feature>
<protein>
    <submittedName>
        <fullName evidence="2">Uncharacterized protein</fullName>
    </submittedName>
</protein>